<dbReference type="GO" id="GO:0004553">
    <property type="term" value="F:hydrolase activity, hydrolyzing O-glycosyl compounds"/>
    <property type="evidence" value="ECO:0007669"/>
    <property type="project" value="InterPro"/>
</dbReference>
<feature type="binding site" evidence="6">
    <location>
        <position position="393"/>
    </location>
    <ligand>
        <name>alpha-maltose 1-phosphate</name>
        <dbReference type="ChEBI" id="CHEBI:63576"/>
    </ligand>
</feature>
<evidence type="ECO:0000256" key="6">
    <source>
        <dbReference type="HAMAP-Rule" id="MF_02124"/>
    </source>
</evidence>
<proteinExistence type="inferred from homology"/>
<feature type="domain" description="Glycosyl hydrolase family 13 catalytic" evidence="7">
    <location>
        <begin position="209"/>
        <end position="604"/>
    </location>
</feature>
<evidence type="ECO:0000256" key="3">
    <source>
        <dbReference type="ARBA" id="ARBA00022679"/>
    </source>
</evidence>
<dbReference type="Pfam" id="PF21702">
    <property type="entry name" value="GLGE_C"/>
    <property type="match status" value="1"/>
</dbReference>
<evidence type="ECO:0000256" key="5">
    <source>
        <dbReference type="ARBA" id="ARBA00048735"/>
    </source>
</evidence>
<comment type="catalytic activity">
    <reaction evidence="5 6">
        <text>alpha-maltose 1-phosphate + [(1-&gt;4)-alpha-D-glucosyl](n) = [(1-&gt;4)-alpha-D-glucosyl](n+2) + phosphate</text>
        <dbReference type="Rhea" id="RHEA:42692"/>
        <dbReference type="Rhea" id="RHEA-COMP:9584"/>
        <dbReference type="Rhea" id="RHEA-COMP:10183"/>
        <dbReference type="ChEBI" id="CHEBI:15444"/>
        <dbReference type="ChEBI" id="CHEBI:43474"/>
        <dbReference type="ChEBI" id="CHEBI:63576"/>
        <dbReference type="EC" id="2.4.99.16"/>
    </reaction>
</comment>
<dbReference type="HAMAP" id="MF_02124">
    <property type="entry name" value="GlgE"/>
    <property type="match status" value="1"/>
</dbReference>
<dbReference type="OrthoDB" id="9805159at2"/>
<evidence type="ECO:0000259" key="7">
    <source>
        <dbReference type="SMART" id="SM00642"/>
    </source>
</evidence>
<keyword evidence="4 6" id="KW-0119">Carbohydrate metabolism</keyword>
<gene>
    <name evidence="6" type="primary">glgE</name>
    <name evidence="8" type="ORF">SAMN05660860_02248</name>
</gene>
<dbReference type="InterPro" id="IPR026585">
    <property type="entry name" value="GlgE"/>
</dbReference>
<comment type="similarity">
    <text evidence="6">Belongs to the glycosyl hydrolase 13 family. GlgE subfamily.</text>
</comment>
<dbReference type="Proteomes" id="UP000182146">
    <property type="component" value="Unassembled WGS sequence"/>
</dbReference>
<dbReference type="Gene3D" id="2.60.40.10">
    <property type="entry name" value="Immunoglobulins"/>
    <property type="match status" value="1"/>
</dbReference>
<dbReference type="InterPro" id="IPR017853">
    <property type="entry name" value="GH"/>
</dbReference>
<dbReference type="PANTHER" id="PTHR47786:SF2">
    <property type="entry name" value="GLYCOSYL HYDROLASE FAMILY 13 CATALYTIC DOMAIN-CONTAINING PROTEIN"/>
    <property type="match status" value="1"/>
</dbReference>
<dbReference type="InterPro" id="IPR013783">
    <property type="entry name" value="Ig-like_fold"/>
</dbReference>
<feature type="active site" description="Proton donor" evidence="6">
    <location>
        <position position="421"/>
    </location>
</feature>
<dbReference type="AlphaFoldDB" id="A0A1G9S5R4"/>
<dbReference type="SMART" id="SM00642">
    <property type="entry name" value="Aamy"/>
    <property type="match status" value="1"/>
</dbReference>
<keyword evidence="3 6" id="KW-0808">Transferase</keyword>
<dbReference type="Gene3D" id="1.20.58.80">
    <property type="entry name" value="Phosphotransferase system, lactose/cellobiose-type IIA subunit"/>
    <property type="match status" value="1"/>
</dbReference>
<feature type="binding site" evidence="6">
    <location>
        <position position="321"/>
    </location>
    <ligand>
        <name>alpha-maltose 1-phosphate</name>
        <dbReference type="ChEBI" id="CHEBI:63576"/>
    </ligand>
</feature>
<dbReference type="InterPro" id="IPR021828">
    <property type="entry name" value="GlgE_dom_N/S"/>
</dbReference>
<evidence type="ECO:0000256" key="1">
    <source>
        <dbReference type="ARBA" id="ARBA00011738"/>
    </source>
</evidence>
<reference evidence="8 9" key="1">
    <citation type="submission" date="2016-10" db="EMBL/GenBank/DDBJ databases">
        <authorList>
            <person name="de Groot N.N."/>
        </authorList>
    </citation>
    <scope>NUCLEOTIDE SEQUENCE [LARGE SCALE GENOMIC DNA]</scope>
    <source>
        <strain evidence="8 9">DSM 17813</strain>
    </source>
</reference>
<feature type="site" description="Transition state stabilizer" evidence="6">
    <location>
        <position position="479"/>
    </location>
</feature>
<evidence type="ECO:0000256" key="2">
    <source>
        <dbReference type="ARBA" id="ARBA00022676"/>
    </source>
</evidence>
<feature type="binding site" evidence="6">
    <location>
        <begin position="533"/>
        <end position="534"/>
    </location>
    <ligand>
        <name>alpha-maltose 1-phosphate</name>
        <dbReference type="ChEBI" id="CHEBI:63576"/>
    </ligand>
</feature>
<feature type="binding site" evidence="6">
    <location>
        <position position="356"/>
    </location>
    <ligand>
        <name>alpha-maltose 1-phosphate</name>
        <dbReference type="ChEBI" id="CHEBI:63576"/>
    </ligand>
</feature>
<comment type="subunit">
    <text evidence="1 6">Homodimer.</text>
</comment>
<dbReference type="GO" id="GO:0016758">
    <property type="term" value="F:hexosyltransferase activity"/>
    <property type="evidence" value="ECO:0007669"/>
    <property type="project" value="UniProtKB-UniRule"/>
</dbReference>
<dbReference type="STRING" id="392333.SAMN05660860_02248"/>
<dbReference type="SUPFAM" id="SSF51445">
    <property type="entry name" value="(Trans)glycosidases"/>
    <property type="match status" value="1"/>
</dbReference>
<feature type="active site" description="Nucleophile" evidence="6">
    <location>
        <position position="392"/>
    </location>
</feature>
<dbReference type="EC" id="2.4.99.16" evidence="6"/>
<dbReference type="InterPro" id="IPR013780">
    <property type="entry name" value="Glyco_hydro_b"/>
</dbReference>
<dbReference type="InterPro" id="IPR049171">
    <property type="entry name" value="GLGE_C"/>
</dbReference>
<dbReference type="Gene3D" id="3.20.20.80">
    <property type="entry name" value="Glycosidases"/>
    <property type="match status" value="1"/>
</dbReference>
<dbReference type="InterPro" id="IPR006047">
    <property type="entry name" value="GH13_cat_dom"/>
</dbReference>
<evidence type="ECO:0000313" key="9">
    <source>
        <dbReference type="Proteomes" id="UP000182146"/>
    </source>
</evidence>
<protein>
    <recommendedName>
        <fullName evidence="6">Alpha-1,4-glucan:maltose-1-phosphate maltosyltransferase</fullName>
        <shortName evidence="6">GMPMT</shortName>
        <ecNumber evidence="6">2.4.99.16</ecNumber>
    </recommendedName>
    <alternativeName>
        <fullName evidence="6">(1-&gt;4)-alpha-D-glucan:maltose-1-phosphate alpha-D-maltosyltransferase</fullName>
    </alternativeName>
</protein>
<keyword evidence="2 6" id="KW-0328">Glycosyltransferase</keyword>
<sequence>MSLPNTGGENGGLSADGRCRVVIENMTPQVDGGRFAVKRVVGEQVVVQADVFCDGHDELAALLLYRHENEEQWHKVPMEHLGNDRWEARFAVSALGTCYYTIAARVDHFLTWHKDLAKRFAVGQDLAVDREIGARLCEAAGLRAGSGHAGELREWASRIRQAPDDATAVRLAEDPQLAALMAVHYDPQLVTQAEVELRITVERERALFSAWYEFFPRSSCGEEGRHGTFADCERLLPEIARMGFDVIYFPPIHPIGRINRKGKNNSTVAEDDDPGSPWAIGAEEGGHTEILPELGTLEDFRRLIGRAAELGLEVAMDIAFQCAPDHPYVRRHPAWFRWRPDGSVQYAENPPKKYQDIIPFDFESAEWQDLWQELKEVFRYWIAQGVKIFRVDNPHTKPFGFWEYAIGEIKGEHPDTIFLSEAFTRPKVTYRLAKLGFSQSYTYFSWRNTKWELEQYMRELATPPVRDFFRPNFWPNTPDILPEVLQYGGKPAFIIRFILAATLSSNYGIYGPPFEQFVNAGMPGKEEYKDSEKYEIRCWDWGNSEHMRELIARINQIRRDNPALQTTWNMHFCETDNDNLLCYVKSTEERDNLLLIAVNLDPFHTQAGKIRLPMESLGLSPGHPFLAHDLLGEGRNIWHSEWNTIELDPHQLPAAIFRLYPRLRREQDFDYFM</sequence>
<feature type="binding site" evidence="6">
    <location>
        <position position="261"/>
    </location>
    <ligand>
        <name>alpha-maltose 1-phosphate</name>
        <dbReference type="ChEBI" id="CHEBI:63576"/>
    </ligand>
</feature>
<dbReference type="PANTHER" id="PTHR47786">
    <property type="entry name" value="ALPHA-1,4-GLUCAN:MALTOSE-1-PHOSPHATE MALTOSYLTRANSFERASE"/>
    <property type="match status" value="1"/>
</dbReference>
<dbReference type="EMBL" id="FNGU01000005">
    <property type="protein sequence ID" value="SDM30849.1"/>
    <property type="molecule type" value="Genomic_DNA"/>
</dbReference>
<evidence type="ECO:0000256" key="4">
    <source>
        <dbReference type="ARBA" id="ARBA00023277"/>
    </source>
</evidence>
<dbReference type="GO" id="GO:0030979">
    <property type="term" value="P:alpha-glucan biosynthetic process"/>
    <property type="evidence" value="ECO:0007669"/>
    <property type="project" value="UniProtKB-UniRule"/>
</dbReference>
<dbReference type="Pfam" id="PF11896">
    <property type="entry name" value="GlgE_dom_N_S"/>
    <property type="match status" value="1"/>
</dbReference>
<dbReference type="Gene3D" id="2.60.40.1180">
    <property type="entry name" value="Golgi alpha-mannosidase II"/>
    <property type="match status" value="1"/>
</dbReference>
<accession>A0A1G9S5R4</accession>
<name>A0A1G9S5R4_9BACT</name>
<dbReference type="CDD" id="cd11344">
    <property type="entry name" value="AmyAc_GlgE_like"/>
    <property type="match status" value="1"/>
</dbReference>
<evidence type="ECO:0000313" key="8">
    <source>
        <dbReference type="EMBL" id="SDM30849.1"/>
    </source>
</evidence>
<dbReference type="RefSeq" id="WP_052445992.1">
    <property type="nucleotide sequence ID" value="NZ_FNGU01000005.1"/>
</dbReference>
<organism evidence="8 9">
    <name type="scientific">Geoalkalibacter ferrihydriticus</name>
    <dbReference type="NCBI Taxonomy" id="392333"/>
    <lineage>
        <taxon>Bacteria</taxon>
        <taxon>Pseudomonadati</taxon>
        <taxon>Thermodesulfobacteriota</taxon>
        <taxon>Desulfuromonadia</taxon>
        <taxon>Desulfuromonadales</taxon>
        <taxon>Geoalkalibacteraceae</taxon>
        <taxon>Geoalkalibacter</taxon>
    </lineage>
</organism>
<comment type="function">
    <text evidence="6">Maltosyltransferase that uses maltose 1-phosphate (M1P) as the sugar donor to elongate linear or branched alpha-(1-&gt;4)-glucans. Is involved in a branched alpha-glucan biosynthetic pathway from trehalose, together with TreS, Mak and GlgB.</text>
</comment>